<dbReference type="Pfam" id="PF02683">
    <property type="entry name" value="DsbD_TM"/>
    <property type="match status" value="1"/>
</dbReference>
<accession>A0A4U9VUS6</accession>
<evidence type="ECO:0000256" key="2">
    <source>
        <dbReference type="ARBA" id="ARBA00022692"/>
    </source>
</evidence>
<evidence type="ECO:0000256" key="5">
    <source>
        <dbReference type="ARBA" id="ARBA00023136"/>
    </source>
</evidence>
<dbReference type="GO" id="GO:0047134">
    <property type="term" value="F:protein-disulfide reductase [NAD(P)H] activity"/>
    <property type="evidence" value="ECO:0007669"/>
    <property type="project" value="UniProtKB-EC"/>
</dbReference>
<dbReference type="GO" id="GO:0016020">
    <property type="term" value="C:membrane"/>
    <property type="evidence" value="ECO:0007669"/>
    <property type="project" value="UniProtKB-SubCell"/>
</dbReference>
<dbReference type="EMBL" id="CABEEZ010000123">
    <property type="protein sequence ID" value="VTR51296.1"/>
    <property type="molecule type" value="Genomic_DNA"/>
</dbReference>
<evidence type="ECO:0000313" key="8">
    <source>
        <dbReference type="EMBL" id="VTR51296.1"/>
    </source>
</evidence>
<keyword evidence="4 6" id="KW-1133">Transmembrane helix</keyword>
<evidence type="ECO:0000256" key="3">
    <source>
        <dbReference type="ARBA" id="ARBA00022748"/>
    </source>
</evidence>
<reference evidence="8" key="1">
    <citation type="submission" date="2019-05" db="EMBL/GenBank/DDBJ databases">
        <authorList>
            <consortium name="Pathogen Informatics"/>
        </authorList>
    </citation>
    <scope>NUCLEOTIDE SEQUENCE [LARGE SCALE GENOMIC DNA]</scope>
    <source>
        <strain evidence="8">NCTC12965</strain>
    </source>
</reference>
<keyword evidence="8" id="KW-0560">Oxidoreductase</keyword>
<gene>
    <name evidence="8" type="primary">dsbD_3</name>
    <name evidence="8" type="ORF">NCTC12965_06138</name>
</gene>
<proteinExistence type="predicted"/>
<sequence length="59" mass="6236">MYPLISGIILGRERPHSSGRILVLAVVYVQGMALTYTLLGLVVAAAGCSSRPRCSTLTC</sequence>
<dbReference type="GO" id="GO:0017004">
    <property type="term" value="P:cytochrome complex assembly"/>
    <property type="evidence" value="ECO:0007669"/>
    <property type="project" value="UniProtKB-KW"/>
</dbReference>
<dbReference type="InterPro" id="IPR003834">
    <property type="entry name" value="Cyt_c_assmbl_TM_dom"/>
</dbReference>
<evidence type="ECO:0000259" key="7">
    <source>
        <dbReference type="Pfam" id="PF02683"/>
    </source>
</evidence>
<name>A0A4U9VUS6_SERFO</name>
<organism evidence="8">
    <name type="scientific">Serratia fonticola</name>
    <dbReference type="NCBI Taxonomy" id="47917"/>
    <lineage>
        <taxon>Bacteria</taxon>
        <taxon>Pseudomonadati</taxon>
        <taxon>Pseudomonadota</taxon>
        <taxon>Gammaproteobacteria</taxon>
        <taxon>Enterobacterales</taxon>
        <taxon>Yersiniaceae</taxon>
        <taxon>Serratia</taxon>
    </lineage>
</organism>
<comment type="subcellular location">
    <subcellularLocation>
        <location evidence="1">Membrane</location>
        <topology evidence="1">Multi-pass membrane protein</topology>
    </subcellularLocation>
</comment>
<evidence type="ECO:0000256" key="6">
    <source>
        <dbReference type="SAM" id="Phobius"/>
    </source>
</evidence>
<feature type="transmembrane region" description="Helical" evidence="6">
    <location>
        <begin position="21"/>
        <end position="46"/>
    </location>
</feature>
<keyword evidence="5 6" id="KW-0472">Membrane</keyword>
<dbReference type="EC" id="1.8.1.8" evidence="8"/>
<keyword evidence="3" id="KW-0201">Cytochrome c-type biogenesis</keyword>
<feature type="domain" description="Cytochrome C biogenesis protein transmembrane" evidence="7">
    <location>
        <begin position="1"/>
        <end position="48"/>
    </location>
</feature>
<dbReference type="AlphaFoldDB" id="A0A4U9VUS6"/>
<evidence type="ECO:0000256" key="1">
    <source>
        <dbReference type="ARBA" id="ARBA00004141"/>
    </source>
</evidence>
<keyword evidence="2 6" id="KW-0812">Transmembrane</keyword>
<protein>
    <submittedName>
        <fullName evidence="8">Thiol:disulfide interchange protein DsbD</fullName>
        <ecNumber evidence="8">1.8.1.8</ecNumber>
    </submittedName>
</protein>
<evidence type="ECO:0000256" key="4">
    <source>
        <dbReference type="ARBA" id="ARBA00022989"/>
    </source>
</evidence>